<sequence>MLAGYILFIFPVVAVLAALIYLPVVLWQRRQGMRRPWTAHLVRYALVGYFLSLLYLTVFWWLPEQFPVPYHFYNLRPFVWLTEVYEMGAAKMLEQLMLNVLMFVPLGLLLPLAGQRLRRLRVTAGIVFATTVLIEVVQYFIGRSADIDDVIMNFLGGMAGFGIFVLLDKLCSKTQ</sequence>
<dbReference type="AlphaFoldDB" id="A0A9D1HKN2"/>
<evidence type="ECO:0000313" key="4">
    <source>
        <dbReference type="Proteomes" id="UP000824124"/>
    </source>
</evidence>
<feature type="domain" description="VanZ-like" evidence="2">
    <location>
        <begin position="49"/>
        <end position="167"/>
    </location>
</feature>
<reference evidence="3" key="2">
    <citation type="journal article" date="2021" name="PeerJ">
        <title>Extensive microbial diversity within the chicken gut microbiome revealed by metagenomics and culture.</title>
        <authorList>
            <person name="Gilroy R."/>
            <person name="Ravi A."/>
            <person name="Getino M."/>
            <person name="Pursley I."/>
            <person name="Horton D.L."/>
            <person name="Alikhan N.F."/>
            <person name="Baker D."/>
            <person name="Gharbi K."/>
            <person name="Hall N."/>
            <person name="Watson M."/>
            <person name="Adriaenssens E.M."/>
            <person name="Foster-Nyarko E."/>
            <person name="Jarju S."/>
            <person name="Secka A."/>
            <person name="Antonio M."/>
            <person name="Oren A."/>
            <person name="Chaudhuri R.R."/>
            <person name="La Ragione R."/>
            <person name="Hildebrand F."/>
            <person name="Pallen M.J."/>
        </authorList>
    </citation>
    <scope>NUCLEOTIDE SEQUENCE</scope>
    <source>
        <strain evidence="3">2830</strain>
    </source>
</reference>
<dbReference type="EMBL" id="DVMH01000037">
    <property type="protein sequence ID" value="HIU11019.1"/>
    <property type="molecule type" value="Genomic_DNA"/>
</dbReference>
<feature type="transmembrane region" description="Helical" evidence="1">
    <location>
        <begin position="6"/>
        <end position="29"/>
    </location>
</feature>
<feature type="transmembrane region" description="Helical" evidence="1">
    <location>
        <begin position="120"/>
        <end position="141"/>
    </location>
</feature>
<reference evidence="3" key="1">
    <citation type="submission" date="2020-10" db="EMBL/GenBank/DDBJ databases">
        <authorList>
            <person name="Gilroy R."/>
        </authorList>
    </citation>
    <scope>NUCLEOTIDE SEQUENCE</scope>
    <source>
        <strain evidence="3">2830</strain>
    </source>
</reference>
<gene>
    <name evidence="3" type="ORF">IAB00_07295</name>
</gene>
<evidence type="ECO:0000313" key="3">
    <source>
        <dbReference type="EMBL" id="HIU11019.1"/>
    </source>
</evidence>
<keyword evidence="1" id="KW-0812">Transmembrane</keyword>
<organism evidence="3 4">
    <name type="scientific">Candidatus Avidehalobacter gallistercoris</name>
    <dbReference type="NCBI Taxonomy" id="2840694"/>
    <lineage>
        <taxon>Bacteria</taxon>
        <taxon>Bacillati</taxon>
        <taxon>Bacillota</taxon>
        <taxon>Clostridia</taxon>
        <taxon>Eubacteriales</taxon>
        <taxon>Peptococcaceae</taxon>
        <taxon>Peptococcaceae incertae sedis</taxon>
        <taxon>Candidatus Avidehalobacter</taxon>
    </lineage>
</organism>
<comment type="caution">
    <text evidence="3">The sequence shown here is derived from an EMBL/GenBank/DDBJ whole genome shotgun (WGS) entry which is preliminary data.</text>
</comment>
<evidence type="ECO:0000256" key="1">
    <source>
        <dbReference type="SAM" id="Phobius"/>
    </source>
</evidence>
<dbReference type="InterPro" id="IPR006976">
    <property type="entry name" value="VanZ-like"/>
</dbReference>
<dbReference type="PANTHER" id="PTHR36834">
    <property type="entry name" value="MEMBRANE PROTEIN-RELATED"/>
    <property type="match status" value="1"/>
</dbReference>
<keyword evidence="1" id="KW-0472">Membrane</keyword>
<evidence type="ECO:0000259" key="2">
    <source>
        <dbReference type="Pfam" id="PF04892"/>
    </source>
</evidence>
<feature type="transmembrane region" description="Helical" evidence="1">
    <location>
        <begin position="147"/>
        <end position="167"/>
    </location>
</feature>
<name>A0A9D1HKN2_9FIRM</name>
<feature type="transmembrane region" description="Helical" evidence="1">
    <location>
        <begin position="96"/>
        <end position="113"/>
    </location>
</feature>
<feature type="transmembrane region" description="Helical" evidence="1">
    <location>
        <begin position="41"/>
        <end position="62"/>
    </location>
</feature>
<dbReference type="PANTHER" id="PTHR36834:SF1">
    <property type="entry name" value="INTEGRAL MEMBRANE PROTEIN"/>
    <property type="match status" value="1"/>
</dbReference>
<dbReference type="Pfam" id="PF04892">
    <property type="entry name" value="VanZ"/>
    <property type="match status" value="1"/>
</dbReference>
<dbReference type="InterPro" id="IPR053150">
    <property type="entry name" value="Teicoplanin_resist-assoc"/>
</dbReference>
<dbReference type="Proteomes" id="UP000824124">
    <property type="component" value="Unassembled WGS sequence"/>
</dbReference>
<accession>A0A9D1HKN2</accession>
<protein>
    <submittedName>
        <fullName evidence="3">VanZ family protein</fullName>
    </submittedName>
</protein>
<keyword evidence="1" id="KW-1133">Transmembrane helix</keyword>
<proteinExistence type="predicted"/>